<reference evidence="2" key="1">
    <citation type="journal article" date="2019" name="Int. J. Syst. Evol. Microbiol.">
        <title>The Global Catalogue of Microorganisms (GCM) 10K type strain sequencing project: providing services to taxonomists for standard genome sequencing and annotation.</title>
        <authorList>
            <consortium name="The Broad Institute Genomics Platform"/>
            <consortium name="The Broad Institute Genome Sequencing Center for Infectious Disease"/>
            <person name="Wu L."/>
            <person name="Ma J."/>
        </authorList>
    </citation>
    <scope>NUCLEOTIDE SEQUENCE [LARGE SCALE GENOMIC DNA]</scope>
    <source>
        <strain evidence="2">CGMCC 1.12966</strain>
    </source>
</reference>
<organism evidence="1 2">
    <name type="scientific">Sphingobacterium griseoflavum</name>
    <dbReference type="NCBI Taxonomy" id="1474952"/>
    <lineage>
        <taxon>Bacteria</taxon>
        <taxon>Pseudomonadati</taxon>
        <taxon>Bacteroidota</taxon>
        <taxon>Sphingobacteriia</taxon>
        <taxon>Sphingobacteriales</taxon>
        <taxon>Sphingobacteriaceae</taxon>
        <taxon>Sphingobacterium</taxon>
    </lineage>
</organism>
<dbReference type="Proteomes" id="UP000620550">
    <property type="component" value="Unassembled WGS sequence"/>
</dbReference>
<comment type="caution">
    <text evidence="1">The sequence shown here is derived from an EMBL/GenBank/DDBJ whole genome shotgun (WGS) entry which is preliminary data.</text>
</comment>
<protein>
    <submittedName>
        <fullName evidence="1">Uncharacterized protein</fullName>
    </submittedName>
</protein>
<sequence length="78" mass="8986">MSKSKNKLSEEDYSYPYRIVAPSHSSQPARLRTKKEADKYFESVSDQGHQAILSYIDPVDIKLKLVAYNPPSNIKRKE</sequence>
<evidence type="ECO:0000313" key="2">
    <source>
        <dbReference type="Proteomes" id="UP000620550"/>
    </source>
</evidence>
<evidence type="ECO:0000313" key="1">
    <source>
        <dbReference type="EMBL" id="GHE35122.1"/>
    </source>
</evidence>
<gene>
    <name evidence="1" type="ORF">GCM10017764_17940</name>
</gene>
<dbReference type="EMBL" id="BNAF01000006">
    <property type="protein sequence ID" value="GHE35122.1"/>
    <property type="molecule type" value="Genomic_DNA"/>
</dbReference>
<proteinExistence type="predicted"/>
<dbReference type="RefSeq" id="WP_189626325.1">
    <property type="nucleotide sequence ID" value="NZ_BNAF01000006.1"/>
</dbReference>
<keyword evidence="2" id="KW-1185">Reference proteome</keyword>
<name>A0ABQ3HWM1_9SPHI</name>
<accession>A0ABQ3HWM1</accession>